<feature type="compositionally biased region" description="Low complexity" evidence="1">
    <location>
        <begin position="315"/>
        <end position="334"/>
    </location>
</feature>
<name>A0A6A4GLE0_9AGAR</name>
<accession>A0A6A4GLE0</accession>
<keyword evidence="3" id="KW-1185">Reference proteome</keyword>
<organism evidence="2 3">
    <name type="scientific">Gymnopus androsaceus JB14</name>
    <dbReference type="NCBI Taxonomy" id="1447944"/>
    <lineage>
        <taxon>Eukaryota</taxon>
        <taxon>Fungi</taxon>
        <taxon>Dikarya</taxon>
        <taxon>Basidiomycota</taxon>
        <taxon>Agaricomycotina</taxon>
        <taxon>Agaricomycetes</taxon>
        <taxon>Agaricomycetidae</taxon>
        <taxon>Agaricales</taxon>
        <taxon>Marasmiineae</taxon>
        <taxon>Omphalotaceae</taxon>
        <taxon>Gymnopus</taxon>
    </lineage>
</organism>
<sequence length="358" mass="38014">MFNVLLSPPLSSNHHSSDNIRTVSNTRYFLPISQPAPLPLDIPSKPPQPFSISTASPLEALPITDNILAALLELLGPQLLRTVDSVTAEVNNASLPKELAVIVNDLTATNYPMHMLAIYAPLPKSASQASIPKTEVKLYPVPALLMASHCARLGPFPPSPTTDQISTPASNPNTITLPVCPMCLPSPETFPPLKLPLPPPARSPLRRLPPNGTFVRINLHCPSMSQTVVPCFCKQCNGALITQKTKTLHKDQERRARSHAASSRASAPASLASIHSGRAANSTTTPTTSMPNSHVRPKSLKSLRVQSAAVPTRISSPSTSASLPSASISASFASKEVPATPVTSMEQQSTISPVNTLD</sequence>
<feature type="compositionally biased region" description="Low complexity" evidence="1">
    <location>
        <begin position="281"/>
        <end position="293"/>
    </location>
</feature>
<evidence type="ECO:0000313" key="3">
    <source>
        <dbReference type="Proteomes" id="UP000799118"/>
    </source>
</evidence>
<reference evidence="2" key="1">
    <citation type="journal article" date="2019" name="Environ. Microbiol.">
        <title>Fungal ecological strategies reflected in gene transcription - a case study of two litter decomposers.</title>
        <authorList>
            <person name="Barbi F."/>
            <person name="Kohler A."/>
            <person name="Barry K."/>
            <person name="Baskaran P."/>
            <person name="Daum C."/>
            <person name="Fauchery L."/>
            <person name="Ihrmark K."/>
            <person name="Kuo A."/>
            <person name="LaButti K."/>
            <person name="Lipzen A."/>
            <person name="Morin E."/>
            <person name="Grigoriev I.V."/>
            <person name="Henrissat B."/>
            <person name="Lindahl B."/>
            <person name="Martin F."/>
        </authorList>
    </citation>
    <scope>NUCLEOTIDE SEQUENCE</scope>
    <source>
        <strain evidence="2">JB14</strain>
    </source>
</reference>
<feature type="region of interest" description="Disordered" evidence="1">
    <location>
        <begin position="246"/>
        <end position="358"/>
    </location>
</feature>
<dbReference type="AlphaFoldDB" id="A0A6A4GLE0"/>
<evidence type="ECO:0000256" key="1">
    <source>
        <dbReference type="SAM" id="MobiDB-lite"/>
    </source>
</evidence>
<feature type="compositionally biased region" description="Low complexity" evidence="1">
    <location>
        <begin position="259"/>
        <end position="273"/>
    </location>
</feature>
<feature type="compositionally biased region" description="Polar residues" evidence="1">
    <location>
        <begin position="341"/>
        <end position="358"/>
    </location>
</feature>
<proteinExistence type="predicted"/>
<gene>
    <name evidence="2" type="ORF">BT96DRAFT_1006386</name>
</gene>
<protein>
    <submittedName>
        <fullName evidence="2">Uncharacterized protein</fullName>
    </submittedName>
</protein>
<dbReference type="EMBL" id="ML769909">
    <property type="protein sequence ID" value="KAE9386143.1"/>
    <property type="molecule type" value="Genomic_DNA"/>
</dbReference>
<dbReference type="Proteomes" id="UP000799118">
    <property type="component" value="Unassembled WGS sequence"/>
</dbReference>
<dbReference type="OrthoDB" id="2570975at2759"/>
<evidence type="ECO:0000313" key="2">
    <source>
        <dbReference type="EMBL" id="KAE9386143.1"/>
    </source>
</evidence>